<sequence length="48" mass="5451">MFKDNRDGCPISYVVPKMASPQIAFPLSRDLWSFAEESTSFFESISFA</sequence>
<evidence type="ECO:0000313" key="1">
    <source>
        <dbReference type="EMBL" id="ABD45991.1"/>
    </source>
</evidence>
<accession>Q2GDJ7</accession>
<dbReference type="EMBL" id="CP000237">
    <property type="protein sequence ID" value="ABD45991.1"/>
    <property type="molecule type" value="Genomic_DNA"/>
</dbReference>
<proteinExistence type="predicted"/>
<protein>
    <submittedName>
        <fullName evidence="1">Uncharacterized protein</fullName>
    </submittedName>
</protein>
<gene>
    <name evidence="1" type="ordered locus">NSE_0568</name>
</gene>
<reference evidence="1 2" key="1">
    <citation type="journal article" date="2006" name="PLoS Genet.">
        <title>Comparative genomics of emerging human ehrlichiosis agents.</title>
        <authorList>
            <person name="Dunning Hotopp J.C."/>
            <person name="Lin M."/>
            <person name="Madupu R."/>
            <person name="Crabtree J."/>
            <person name="Angiuoli S.V."/>
            <person name="Eisen J.A."/>
            <person name="Seshadri R."/>
            <person name="Ren Q."/>
            <person name="Wu M."/>
            <person name="Utterback T.R."/>
            <person name="Smith S."/>
            <person name="Lewis M."/>
            <person name="Khouri H."/>
            <person name="Zhang C."/>
            <person name="Niu H."/>
            <person name="Lin Q."/>
            <person name="Ohashi N."/>
            <person name="Zhi N."/>
            <person name="Nelson W."/>
            <person name="Brinkac L.M."/>
            <person name="Dodson R.J."/>
            <person name="Rosovitz M.J."/>
            <person name="Sundaram J."/>
            <person name="Daugherty S.C."/>
            <person name="Davidsen T."/>
            <person name="Durkin A.S."/>
            <person name="Gwinn M."/>
            <person name="Haft D.H."/>
            <person name="Selengut J.D."/>
            <person name="Sullivan S.A."/>
            <person name="Zafar N."/>
            <person name="Zhou L."/>
            <person name="Benahmed F."/>
            <person name="Forberger H."/>
            <person name="Halpin R."/>
            <person name="Mulligan S."/>
            <person name="Robinson J."/>
            <person name="White O."/>
            <person name="Rikihisa Y."/>
            <person name="Tettelin H."/>
        </authorList>
    </citation>
    <scope>NUCLEOTIDE SEQUENCE [LARGE SCALE GENOMIC DNA]</scope>
    <source>
        <strain evidence="2">ATCC VR-367 / Miyayama</strain>
    </source>
</reference>
<dbReference type="Proteomes" id="UP000001942">
    <property type="component" value="Chromosome"/>
</dbReference>
<keyword evidence="2" id="KW-1185">Reference proteome</keyword>
<evidence type="ECO:0000313" key="2">
    <source>
        <dbReference type="Proteomes" id="UP000001942"/>
    </source>
</evidence>
<organism evidence="1 2">
    <name type="scientific">Ehrlichia sennetsu (strain ATCC VR-367 / Miyayama)</name>
    <name type="common">Neorickettsia sennetsu</name>
    <dbReference type="NCBI Taxonomy" id="222891"/>
    <lineage>
        <taxon>Bacteria</taxon>
        <taxon>Pseudomonadati</taxon>
        <taxon>Pseudomonadota</taxon>
        <taxon>Alphaproteobacteria</taxon>
        <taxon>Rickettsiales</taxon>
        <taxon>Anaplasmataceae</taxon>
        <taxon>Ehrlichia</taxon>
    </lineage>
</organism>
<name>Q2GDJ7_EHRS3</name>
<dbReference type="HOGENOM" id="CLU_3155351_0_0_5"/>
<dbReference type="KEGG" id="nse:NSE_0568"/>
<dbReference type="AlphaFoldDB" id="Q2GDJ7"/>